<dbReference type="AlphaFoldDB" id="A0A377Q6Z1"/>
<dbReference type="GO" id="GO:0046872">
    <property type="term" value="F:metal ion binding"/>
    <property type="evidence" value="ECO:0007669"/>
    <property type="project" value="InterPro"/>
</dbReference>
<accession>A0A377Q6Z1</accession>
<reference evidence="6 8" key="1">
    <citation type="submission" date="2018-06" db="EMBL/GenBank/DDBJ databases">
        <authorList>
            <consortium name="Pathogen Informatics"/>
            <person name="Doyle S."/>
        </authorList>
    </citation>
    <scope>NUCLEOTIDE SEQUENCE [LARGE SCALE GENOMIC DNA]</scope>
    <source>
        <strain evidence="6 8">NCTC11159</strain>
    </source>
</reference>
<dbReference type="EC" id="1.1.1.-" evidence="6"/>
<dbReference type="Proteomes" id="UP000255108">
    <property type="component" value="Unassembled WGS sequence"/>
</dbReference>
<dbReference type="SUPFAM" id="SSF56796">
    <property type="entry name" value="Dehydroquinate synthase-like"/>
    <property type="match status" value="1"/>
</dbReference>
<protein>
    <submittedName>
        <fullName evidence="6">Alcohol dehydrogenase YqhD</fullName>
        <ecNumber evidence="6">1.1.1.-</ecNumber>
    </submittedName>
    <submittedName>
        <fullName evidence="7">NADP-dependent alcohol dehydrogenase</fullName>
    </submittedName>
</protein>
<feature type="domain" description="Alcohol dehydrogenase iron-type/glycerol dehydrogenase GldA" evidence="4">
    <location>
        <begin position="9"/>
        <end position="176"/>
    </location>
</feature>
<dbReference type="Proteomes" id="UP000295794">
    <property type="component" value="Unassembled WGS sequence"/>
</dbReference>
<reference evidence="7 9" key="2">
    <citation type="submission" date="2019-03" db="EMBL/GenBank/DDBJ databases">
        <title>Genomic Encyclopedia of Type Strains, Phase IV (KMG-IV): sequencing the most valuable type-strain genomes for metagenomic binning, comparative biology and taxonomic classification.</title>
        <authorList>
            <person name="Goeker M."/>
        </authorList>
    </citation>
    <scope>NUCLEOTIDE SEQUENCE [LARGE SCALE GENOMIC DNA]</scope>
    <source>
        <strain evidence="7 9">DSM 3764</strain>
    </source>
</reference>
<dbReference type="EMBL" id="UGHR01000001">
    <property type="protein sequence ID" value="STQ91034.1"/>
    <property type="molecule type" value="Genomic_DNA"/>
</dbReference>
<evidence type="ECO:0000313" key="8">
    <source>
        <dbReference type="Proteomes" id="UP000255108"/>
    </source>
</evidence>
<dbReference type="GO" id="GO:1990002">
    <property type="term" value="F:methylglyoxal reductase (NADPH) (acetol producing) activity"/>
    <property type="evidence" value="ECO:0007669"/>
    <property type="project" value="TreeGrafter"/>
</dbReference>
<evidence type="ECO:0000259" key="4">
    <source>
        <dbReference type="Pfam" id="PF00465"/>
    </source>
</evidence>
<dbReference type="OrthoDB" id="9778433at2"/>
<evidence type="ECO:0000256" key="3">
    <source>
        <dbReference type="ARBA" id="ARBA00023002"/>
    </source>
</evidence>
<keyword evidence="3 6" id="KW-0560">Oxidoreductase</keyword>
<comment type="cofactor">
    <cofactor evidence="1">
        <name>Fe cation</name>
        <dbReference type="ChEBI" id="CHEBI:24875"/>
    </cofactor>
</comment>
<gene>
    <name evidence="6" type="primary">yqhD_1</name>
    <name evidence="7" type="ORF">EV682_102578</name>
    <name evidence="6" type="ORF">NCTC11159_02105</name>
</gene>
<dbReference type="InterPro" id="IPR001670">
    <property type="entry name" value="ADH_Fe/GldA"/>
</dbReference>
<evidence type="ECO:0000313" key="6">
    <source>
        <dbReference type="EMBL" id="STQ91034.1"/>
    </source>
</evidence>
<name>A0A377Q6Z1_9NEIS</name>
<evidence type="ECO:0000259" key="5">
    <source>
        <dbReference type="Pfam" id="PF25137"/>
    </source>
</evidence>
<dbReference type="GO" id="GO:1990362">
    <property type="term" value="F:butanol dehydrogenase (NAD+) activity"/>
    <property type="evidence" value="ECO:0007669"/>
    <property type="project" value="InterPro"/>
</dbReference>
<keyword evidence="9" id="KW-1185">Reference proteome</keyword>
<proteinExistence type="inferred from homology"/>
<dbReference type="InterPro" id="IPR044731">
    <property type="entry name" value="BDH-like"/>
</dbReference>
<dbReference type="CDD" id="cd08187">
    <property type="entry name" value="BDH"/>
    <property type="match status" value="1"/>
</dbReference>
<dbReference type="Gene3D" id="1.20.1090.10">
    <property type="entry name" value="Dehydroquinate synthase-like - alpha domain"/>
    <property type="match status" value="1"/>
</dbReference>
<dbReference type="Pfam" id="PF00465">
    <property type="entry name" value="Fe-ADH"/>
    <property type="match status" value="1"/>
</dbReference>
<evidence type="ECO:0000313" key="9">
    <source>
        <dbReference type="Proteomes" id="UP000295794"/>
    </source>
</evidence>
<dbReference type="EMBL" id="SMBT01000002">
    <property type="protein sequence ID" value="TCU89662.1"/>
    <property type="molecule type" value="Genomic_DNA"/>
</dbReference>
<dbReference type="PANTHER" id="PTHR43633:SF1">
    <property type="entry name" value="ALCOHOL DEHYDROGENASE YQHD"/>
    <property type="match status" value="1"/>
</dbReference>
<dbReference type="InterPro" id="IPR056798">
    <property type="entry name" value="ADH_Fe_C"/>
</dbReference>
<dbReference type="GO" id="GO:0008106">
    <property type="term" value="F:alcohol dehydrogenase (NADP+) activity"/>
    <property type="evidence" value="ECO:0007669"/>
    <property type="project" value="TreeGrafter"/>
</dbReference>
<dbReference type="FunFam" id="3.40.50.1970:FF:000003">
    <property type="entry name" value="Alcohol dehydrogenase, iron-containing"/>
    <property type="match status" value="1"/>
</dbReference>
<evidence type="ECO:0000256" key="1">
    <source>
        <dbReference type="ARBA" id="ARBA00001962"/>
    </source>
</evidence>
<sequence>MQNFSFYAPTRIHFGQGQVSQLAGEIPAGSRVLLVFGGGSIKKNGVYQQVIAALHQHEIFEFAGIEANPEYETLMLAVAQAKDAEVDWVLAVGGGSVIDGAKFIAAAALLEKEIDPWLIVGNRTPVRRALPIAVVLTLPATGAESNFASVISRRATQDKMSFKNAMVFPRCAVLDPALTQSLPPRQISNGVVDAFIHTTEQYLTYPAEARLQDRLAEGILSTLIEVGPTTLAYPEDIDARANYMWCANQALFGLVGVGQPQDWVSHAIGHELTTLYDMDHAQTLAVVLPSLLRYCFDDKLLKLAQYGRRVWGLTGSDNEVAHAAIDATVDFFERMGLLTHLAAYGLNADEVALAVGDLLPKHKAFPLGERGRLTLADCMAIVRAAG</sequence>
<feature type="domain" description="Fe-containing alcohol dehydrogenase-like C-terminal" evidence="5">
    <location>
        <begin position="190"/>
        <end position="368"/>
    </location>
</feature>
<dbReference type="PANTHER" id="PTHR43633">
    <property type="entry name" value="ALCOHOL DEHYDROGENASE YQHD"/>
    <property type="match status" value="1"/>
</dbReference>
<evidence type="ECO:0000313" key="7">
    <source>
        <dbReference type="EMBL" id="TCU89662.1"/>
    </source>
</evidence>
<dbReference type="GO" id="GO:0005829">
    <property type="term" value="C:cytosol"/>
    <property type="evidence" value="ECO:0007669"/>
    <property type="project" value="TreeGrafter"/>
</dbReference>
<dbReference type="RefSeq" id="WP_115227292.1">
    <property type="nucleotide sequence ID" value="NZ_CAWOLO010000002.1"/>
</dbReference>
<dbReference type="Pfam" id="PF25137">
    <property type="entry name" value="ADH_Fe_C"/>
    <property type="match status" value="1"/>
</dbReference>
<organism evidence="6 8">
    <name type="scientific">Iodobacter fluviatilis</name>
    <dbReference type="NCBI Taxonomy" id="537"/>
    <lineage>
        <taxon>Bacteria</taxon>
        <taxon>Pseudomonadati</taxon>
        <taxon>Pseudomonadota</taxon>
        <taxon>Betaproteobacteria</taxon>
        <taxon>Neisseriales</taxon>
        <taxon>Chitinibacteraceae</taxon>
        <taxon>Iodobacter</taxon>
    </lineage>
</organism>
<comment type="similarity">
    <text evidence="2">Belongs to the iron-containing alcohol dehydrogenase family.</text>
</comment>
<evidence type="ECO:0000256" key="2">
    <source>
        <dbReference type="ARBA" id="ARBA00007358"/>
    </source>
</evidence>
<dbReference type="Gene3D" id="3.40.50.1970">
    <property type="match status" value="1"/>
</dbReference>